<comment type="caution">
    <text evidence="4">The sequence shown here is derived from an EMBL/GenBank/DDBJ whole genome shotgun (WGS) entry which is preliminary data.</text>
</comment>
<feature type="domain" description="Bacterial Ig" evidence="2">
    <location>
        <begin position="294"/>
        <end position="362"/>
    </location>
</feature>
<dbReference type="Pfam" id="PF17936">
    <property type="entry name" value="Big_6"/>
    <property type="match status" value="2"/>
</dbReference>
<dbReference type="Pfam" id="PF19077">
    <property type="entry name" value="Big_13"/>
    <property type="match status" value="3"/>
</dbReference>
<dbReference type="InterPro" id="IPR044016">
    <property type="entry name" value="Big_13"/>
</dbReference>
<dbReference type="AlphaFoldDB" id="A0AAW7Y069"/>
<feature type="domain" description="Bacterial Ig-like" evidence="3">
    <location>
        <begin position="393"/>
        <end position="466"/>
    </location>
</feature>
<feature type="domain" description="Bacterial Ig-like" evidence="3">
    <location>
        <begin position="785"/>
        <end position="855"/>
    </location>
</feature>
<evidence type="ECO:0000259" key="3">
    <source>
        <dbReference type="Pfam" id="PF19077"/>
    </source>
</evidence>
<feature type="domain" description="Bacterial Ig-like" evidence="3">
    <location>
        <begin position="473"/>
        <end position="563"/>
    </location>
</feature>
<reference evidence="4" key="1">
    <citation type="submission" date="2023-07" db="EMBL/GenBank/DDBJ databases">
        <title>Genome content predicts the carbon catabolic preferences of heterotrophic bacteria.</title>
        <authorList>
            <person name="Gralka M."/>
        </authorList>
    </citation>
    <scope>NUCLEOTIDE SEQUENCE</scope>
    <source>
        <strain evidence="4">I2M02</strain>
    </source>
</reference>
<name>A0AAW7Y069_9RHOB</name>
<sequence>MLGIQYSVRDGAGTVTTGTLSLSGNSETIAVEAVEDISLNMSSAAISGYTREGGDLVIELIGGKTIVLDGFFEGEHDLLLSERGLMTKVDFMAEDEGQLVATYQDIDLTGKWSEYDQLAFLDLERVEPVVAPLVAGAALSGLGAAGAAAAAVAGAGVILGGGDGDDSDGGTKDTTPPTVSINSGVESTEDYVNGEIYDSGSFTISGEGEAGSSVTVEVGSGSQTVVVGEDGTWTTEFDSETIDTGEYTTDVTVTAIDEAGNSTTVTDTLVVDTEAEDLSFDTVEGDDVINIVEASDDVIVSGQSEAGATVVVELEGQVVETTVAEDGTWSVTFDGDALPDGTYDSTVTATVTDAYGNAATYTHDIAIDLEASVSVDSDSAGGDGTVNLSEMNAGVTLTGMGEAGASVTVTVEGVERTTTVGEDGTWSVLYENGTLPEGTYTTDVSAVSTDLAGNTTSATGAFEIDTETGVAIDAGHSGGDETINLSESQQAMNFTGTAEAGATVVVTLAGVSVTTVADASGNWTASYPAGTLSGGEYDTTLTAVSTDAAGNTDTTTSTVHVDTVAGNITLTTPIEGDNVINAAEASDGVWITGTATAGETVTVTLAGVSHTVTSTSSGTYSAFFAASEITAGEYDSTVTATLTDAAGNSTTVQSAVEIDTFVSNFAETGVQGGADGVVNAAEAQAGVALSGTVEVGSTVTVTYQNQSYLAEVDGAGNWSATIPAAALPSGEGTADVTISAKDPAGNTSSLTETITYDTYVNELDLTADAGGDMFLNLAEVNEGASLTGTVEAGSTVYVTLDGVRREATVADDGTWTVTYEPGEINEGTYEADVLIEATDAAGNTLSETTSITVDTEISEPVVEYVTRGVDGVRSIYIAENDDDIAVHALDEDGTTSEISHSDYDLGEETLLNFGSEVSNGDQIVIASEDEAGNQSDTLLVLDTTNERPEGAYFEVDLDNAGLDQFDLGAIDLQFVNGGQVTLSADDLDRLVGEDGSLTIHGGEDDKVVLEGAEATGESTAVDGQSYDIYTLGDDQVLVDQDIDVQVLP</sequence>
<dbReference type="EMBL" id="JAUOPJ010000012">
    <property type="protein sequence ID" value="MDO6458235.1"/>
    <property type="molecule type" value="Genomic_DNA"/>
</dbReference>
<evidence type="ECO:0000256" key="1">
    <source>
        <dbReference type="SAM" id="MobiDB-lite"/>
    </source>
</evidence>
<evidence type="ECO:0000259" key="2">
    <source>
        <dbReference type="Pfam" id="PF17936"/>
    </source>
</evidence>
<dbReference type="NCBIfam" id="NF033510">
    <property type="entry name" value="Ca_tandemer"/>
    <property type="match status" value="7"/>
</dbReference>
<feature type="region of interest" description="Disordered" evidence="1">
    <location>
        <begin position="163"/>
        <end position="184"/>
    </location>
</feature>
<gene>
    <name evidence="4" type="ORF">Q4494_14180</name>
</gene>
<accession>A0AAW7Y069</accession>
<organism evidence="4 5">
    <name type="scientific">Celeribacter halophilus</name>
    <dbReference type="NCBI Taxonomy" id="576117"/>
    <lineage>
        <taxon>Bacteria</taxon>
        <taxon>Pseudomonadati</taxon>
        <taxon>Pseudomonadota</taxon>
        <taxon>Alphaproteobacteria</taxon>
        <taxon>Rhodobacterales</taxon>
        <taxon>Roseobacteraceae</taxon>
        <taxon>Celeribacter</taxon>
    </lineage>
</organism>
<evidence type="ECO:0000313" key="4">
    <source>
        <dbReference type="EMBL" id="MDO6458235.1"/>
    </source>
</evidence>
<dbReference type="InterPro" id="IPR013783">
    <property type="entry name" value="Ig-like_fold"/>
</dbReference>
<feature type="compositionally biased region" description="Polar residues" evidence="1">
    <location>
        <begin position="172"/>
        <end position="184"/>
    </location>
</feature>
<dbReference type="Proteomes" id="UP001169823">
    <property type="component" value="Unassembled WGS sequence"/>
</dbReference>
<dbReference type="InterPro" id="IPR041498">
    <property type="entry name" value="Big_6"/>
</dbReference>
<protein>
    <submittedName>
        <fullName evidence="4">Ig-like domain-containing protein</fullName>
    </submittedName>
</protein>
<feature type="domain" description="Bacterial Ig" evidence="2">
    <location>
        <begin position="683"/>
        <end position="753"/>
    </location>
</feature>
<dbReference type="Gene3D" id="2.60.40.10">
    <property type="entry name" value="Immunoglobulins"/>
    <property type="match status" value="7"/>
</dbReference>
<proteinExistence type="predicted"/>
<dbReference type="RefSeq" id="WP_303483879.1">
    <property type="nucleotide sequence ID" value="NZ_JAUOPJ010000012.1"/>
</dbReference>
<evidence type="ECO:0000313" key="5">
    <source>
        <dbReference type="Proteomes" id="UP001169823"/>
    </source>
</evidence>